<name>A0A7Z7LFZ4_9BACT</name>
<dbReference type="InterPro" id="IPR007197">
    <property type="entry name" value="rSAM"/>
</dbReference>
<dbReference type="InterPro" id="IPR045784">
    <property type="entry name" value="Radical_SAM_N2"/>
</dbReference>
<dbReference type="InterPro" id="IPR058240">
    <property type="entry name" value="rSAM_sf"/>
</dbReference>
<dbReference type="EMBL" id="LS974202">
    <property type="protein sequence ID" value="SSC13170.1"/>
    <property type="molecule type" value="Genomic_DNA"/>
</dbReference>
<dbReference type="KEGG" id="minf:MESINF_1726"/>
<dbReference type="InterPro" id="IPR006638">
    <property type="entry name" value="Elp3/MiaA/NifB-like_rSAM"/>
</dbReference>
<dbReference type="PANTHER" id="PTHR42731">
    <property type="entry name" value="SLL1084 PROTEIN"/>
    <property type="match status" value="1"/>
</dbReference>
<dbReference type="InterPro" id="IPR023404">
    <property type="entry name" value="rSAM_horseshoe"/>
</dbReference>
<dbReference type="GO" id="GO:0051536">
    <property type="term" value="F:iron-sulfur cluster binding"/>
    <property type="evidence" value="ECO:0007669"/>
    <property type="project" value="InterPro"/>
</dbReference>
<dbReference type="SFLD" id="SFLDG01082">
    <property type="entry name" value="B12-binding_domain_containing"/>
    <property type="match status" value="1"/>
</dbReference>
<protein>
    <submittedName>
        <fullName evidence="2">Fe-S oxidoreductase</fullName>
    </submittedName>
</protein>
<dbReference type="Pfam" id="PF19864">
    <property type="entry name" value="Radical_SAM_N2"/>
    <property type="match status" value="1"/>
</dbReference>
<feature type="domain" description="Radical SAM core" evidence="1">
    <location>
        <begin position="207"/>
        <end position="435"/>
    </location>
</feature>
<reference evidence="2 3" key="1">
    <citation type="submission" date="2017-01" db="EMBL/GenBank/DDBJ databases">
        <authorList>
            <person name="Erauso G."/>
        </authorList>
    </citation>
    <scope>NUCLEOTIDE SEQUENCE [LARGE SCALE GENOMIC DNA]</scope>
    <source>
        <strain evidence="2">MESINF1</strain>
    </source>
</reference>
<accession>A0A7Z7LFZ4</accession>
<dbReference type="GO" id="GO:0003824">
    <property type="term" value="F:catalytic activity"/>
    <property type="evidence" value="ECO:0007669"/>
    <property type="project" value="InterPro"/>
</dbReference>
<proteinExistence type="predicted"/>
<dbReference type="SFLD" id="SFLDS00029">
    <property type="entry name" value="Radical_SAM"/>
    <property type="match status" value="1"/>
</dbReference>
<keyword evidence="3" id="KW-1185">Reference proteome</keyword>
<dbReference type="Proteomes" id="UP000250796">
    <property type="component" value="Chromosome MESINF"/>
</dbReference>
<evidence type="ECO:0000313" key="2">
    <source>
        <dbReference type="EMBL" id="SSC13170.1"/>
    </source>
</evidence>
<dbReference type="SUPFAM" id="SSF102114">
    <property type="entry name" value="Radical SAM enzymes"/>
    <property type="match status" value="1"/>
</dbReference>
<dbReference type="SMART" id="SM00729">
    <property type="entry name" value="Elp3"/>
    <property type="match status" value="1"/>
</dbReference>
<gene>
    <name evidence="2" type="ORF">MESINF_1726</name>
</gene>
<dbReference type="RefSeq" id="WP_169699346.1">
    <property type="nucleotide sequence ID" value="NZ_LS974202.1"/>
</dbReference>
<evidence type="ECO:0000313" key="3">
    <source>
        <dbReference type="Proteomes" id="UP000250796"/>
    </source>
</evidence>
<dbReference type="PROSITE" id="PS51918">
    <property type="entry name" value="RADICAL_SAM"/>
    <property type="match status" value="1"/>
</dbReference>
<evidence type="ECO:0000259" key="1">
    <source>
        <dbReference type="PROSITE" id="PS51918"/>
    </source>
</evidence>
<dbReference type="CDD" id="cd01335">
    <property type="entry name" value="Radical_SAM"/>
    <property type="match status" value="1"/>
</dbReference>
<dbReference type="AlphaFoldDB" id="A0A7Z7LFZ4"/>
<organism evidence="2 3">
    <name type="scientific">Mesotoga infera</name>
    <dbReference type="NCBI Taxonomy" id="1236046"/>
    <lineage>
        <taxon>Bacteria</taxon>
        <taxon>Thermotogati</taxon>
        <taxon>Thermotogota</taxon>
        <taxon>Thermotogae</taxon>
        <taxon>Kosmotogales</taxon>
        <taxon>Kosmotogaceae</taxon>
        <taxon>Mesotoga</taxon>
    </lineage>
</organism>
<dbReference type="Pfam" id="PF04055">
    <property type="entry name" value="Radical_SAM"/>
    <property type="match status" value="1"/>
</dbReference>
<dbReference type="Gene3D" id="3.80.30.20">
    <property type="entry name" value="tm_1862 like domain"/>
    <property type="match status" value="1"/>
</dbReference>
<dbReference type="PANTHER" id="PTHR42731:SF5">
    <property type="entry name" value="RADICAL SAM DOMAIN PROTEIN"/>
    <property type="match status" value="1"/>
</dbReference>
<sequence length="493" mass="56972">MRKPRDTRSWNEYSLVSAFRSKERFIEEIDFTGDVLVALIYPNDYRVASSSLSTHVLLKRFNSLPNVRAERFYYVPESKRFYSLDSLTPLDEFRIWAFSVHFELDILNVFDILNSYGIPLKRGERLPSHPVIVMGGAMTYFNDSLVSRVADVVNRGDLNRNFLERLAALRPSMNREETVSVMTLEPEAPEVFYDDELGQSLFITPESVFKDRFLIEIGRGCKRKCRFCVSGYRFGNARFRDPDELLDIMDRQAHITKRFGLVAATVTDYPFIDRVLERAIELDYDLSVSSLRLDALSENLLEVLKKGNQKIFTIAPEGGSQRIRNLFGKGINDRDIDTALEMGIKKGFKNIKLYFIYGAFFEDESDRSGIVDIAKSAVRMGYSQVVLSLNPLVPKPGTPFEGMPMESLQLLKKIERDLKSRLRMPGVKSDFESLKESFLQYALGNIDEAGSENFLEYLKEERNATPFLQRYVEELNLRRKEWKMHGKEEYSCY</sequence>